<sequence>MKVACVQMDVLHCRKQKNLEKALYMAHEAVRGGAELIVFPELFSTGFCYERFEHAAETLPSPVLENLACFSEANDCIIMGSIIEKVVSGEVSGSRELADSQKPAISSSDNSVLYYNLGFCFESGILAGTYRKTHPFKGENQYFSRGSSIEPIALKKRNLKIGFQICYELRFPEVTRKLALAGSDLLVTTAAFPNPRSEHWRILAKARAIENQIPHIACNRMGSAPDCTYFGNSMIIDAWGEVKADASDRECVIVCELDLSAKDEIRKFIPVFEDRRTELYI</sequence>
<reference evidence="2 4" key="1">
    <citation type="journal article" date="2016" name="Int. J. Syst. Evol. Microbiol.">
        <title>Methanosarcina flavescens sp. nov., a methanogenic archaeon isolated from a full-scale anaerobic digester.</title>
        <authorList>
            <person name="Kern T."/>
            <person name="Fischer M.A."/>
            <person name="Deppenmeier U."/>
            <person name="Schmitz R.A."/>
            <person name="Rother M."/>
        </authorList>
    </citation>
    <scope>NUCLEOTIDE SEQUENCE [LARGE SCALE GENOMIC DNA]</scope>
    <source>
        <strain evidence="2 4">E03.2</strain>
    </source>
</reference>
<dbReference type="AlphaFoldDB" id="A0A660HPQ0"/>
<dbReference type="GO" id="GO:0016787">
    <property type="term" value="F:hydrolase activity"/>
    <property type="evidence" value="ECO:0007669"/>
    <property type="project" value="UniProtKB-KW"/>
</dbReference>
<dbReference type="Proteomes" id="UP000053087">
    <property type="component" value="Chromosome"/>
</dbReference>
<evidence type="ECO:0000313" key="4">
    <source>
        <dbReference type="Proteomes" id="UP000053087"/>
    </source>
</evidence>
<accession>A0A660HPQ0</accession>
<gene>
    <name evidence="2" type="ORF">AOB57_002560</name>
    <name evidence="3" type="ORF">GX302_04945</name>
</gene>
<organism evidence="2 4">
    <name type="scientific">Methanosarcina flavescens</name>
    <dbReference type="NCBI Taxonomy" id="1715806"/>
    <lineage>
        <taxon>Archaea</taxon>
        <taxon>Methanobacteriati</taxon>
        <taxon>Methanobacteriota</taxon>
        <taxon>Stenosarchaea group</taxon>
        <taxon>Methanomicrobia</taxon>
        <taxon>Methanosarcinales</taxon>
        <taxon>Methanosarcinaceae</taxon>
        <taxon>Methanosarcina</taxon>
    </lineage>
</organism>
<evidence type="ECO:0000313" key="3">
    <source>
        <dbReference type="EMBL" id="NLK32190.1"/>
    </source>
</evidence>
<dbReference type="Proteomes" id="UP000585579">
    <property type="component" value="Unassembled WGS sequence"/>
</dbReference>
<dbReference type="RefSeq" id="WP_054298501.1">
    <property type="nucleotide sequence ID" value="NZ_CP032683.1"/>
</dbReference>
<keyword evidence="2" id="KW-0378">Hydrolase</keyword>
<dbReference type="PANTHER" id="PTHR23088">
    <property type="entry name" value="NITRILASE-RELATED"/>
    <property type="match status" value="1"/>
</dbReference>
<dbReference type="GeneID" id="53686972"/>
<keyword evidence="4" id="KW-1185">Reference proteome</keyword>
<dbReference type="PROSITE" id="PS50263">
    <property type="entry name" value="CN_HYDROLASE"/>
    <property type="match status" value="1"/>
</dbReference>
<reference evidence="3 5" key="3">
    <citation type="journal article" date="2020" name="Biotechnol. Biofuels">
        <title>New insights from the biogas microbiome by comprehensive genome-resolved metagenomics of nearly 1600 species originating from multiple anaerobic digesters.</title>
        <authorList>
            <person name="Campanaro S."/>
            <person name="Treu L."/>
            <person name="Rodriguez-R L.M."/>
            <person name="Kovalovszki A."/>
            <person name="Ziels R.M."/>
            <person name="Maus I."/>
            <person name="Zhu X."/>
            <person name="Kougias P.G."/>
            <person name="Basile A."/>
            <person name="Luo G."/>
            <person name="Schluter A."/>
            <person name="Konstantinidis K.T."/>
            <person name="Angelidaki I."/>
        </authorList>
    </citation>
    <scope>NUCLEOTIDE SEQUENCE [LARGE SCALE GENOMIC DNA]</scope>
    <source>
        <strain evidence="3">AS22ysBPME_46</strain>
    </source>
</reference>
<dbReference type="InterPro" id="IPR003010">
    <property type="entry name" value="C-N_Hydrolase"/>
</dbReference>
<dbReference type="PANTHER" id="PTHR23088:SF27">
    <property type="entry name" value="DEAMINATED GLUTATHIONE AMIDASE"/>
    <property type="match status" value="1"/>
</dbReference>
<reference evidence="2" key="2">
    <citation type="submission" date="2018-10" db="EMBL/GenBank/DDBJ databases">
        <authorList>
            <person name="Fischer M.A."/>
            <person name="Kern T."/>
            <person name="Deppenmeier U."/>
            <person name="Schmitz R.A."/>
            <person name="Rother M."/>
        </authorList>
    </citation>
    <scope>NUCLEOTIDE SEQUENCE</scope>
    <source>
        <strain evidence="2">E03.2</strain>
    </source>
</reference>
<dbReference type="OrthoDB" id="41015at2157"/>
<dbReference type="InterPro" id="IPR036526">
    <property type="entry name" value="C-N_Hydrolase_sf"/>
</dbReference>
<dbReference type="Pfam" id="PF00795">
    <property type="entry name" value="CN_hydrolase"/>
    <property type="match status" value="1"/>
</dbReference>
<proteinExistence type="predicted"/>
<evidence type="ECO:0000313" key="5">
    <source>
        <dbReference type="Proteomes" id="UP000585579"/>
    </source>
</evidence>
<protein>
    <submittedName>
        <fullName evidence="2">Carbon-nitrogen family hydrolase</fullName>
    </submittedName>
</protein>
<dbReference type="EMBL" id="JAAYQL010000026">
    <property type="protein sequence ID" value="NLK32190.1"/>
    <property type="molecule type" value="Genomic_DNA"/>
</dbReference>
<dbReference type="EMBL" id="CP032683">
    <property type="protein sequence ID" value="AYK14224.1"/>
    <property type="molecule type" value="Genomic_DNA"/>
</dbReference>
<name>A0A660HPQ0_9EURY</name>
<feature type="domain" description="CN hydrolase" evidence="1">
    <location>
        <begin position="1"/>
        <end position="259"/>
    </location>
</feature>
<dbReference type="KEGG" id="mfz:AOB57_002560"/>
<dbReference type="SUPFAM" id="SSF56317">
    <property type="entry name" value="Carbon-nitrogen hydrolase"/>
    <property type="match status" value="1"/>
</dbReference>
<evidence type="ECO:0000313" key="2">
    <source>
        <dbReference type="EMBL" id="AYK14224.1"/>
    </source>
</evidence>
<evidence type="ECO:0000259" key="1">
    <source>
        <dbReference type="PROSITE" id="PS50263"/>
    </source>
</evidence>
<dbReference type="Gene3D" id="3.60.110.10">
    <property type="entry name" value="Carbon-nitrogen hydrolase"/>
    <property type="match status" value="1"/>
</dbReference>